<feature type="region of interest" description="Disordered" evidence="2">
    <location>
        <begin position="1"/>
        <end position="34"/>
    </location>
</feature>
<evidence type="ECO:0000256" key="2">
    <source>
        <dbReference type="SAM" id="MobiDB-lite"/>
    </source>
</evidence>
<evidence type="ECO:0000313" key="4">
    <source>
        <dbReference type="EMBL" id="PKI46457.1"/>
    </source>
</evidence>
<dbReference type="InterPro" id="IPR005162">
    <property type="entry name" value="Retrotrans_gag_dom"/>
</dbReference>
<evidence type="ECO:0000256" key="1">
    <source>
        <dbReference type="SAM" id="Coils"/>
    </source>
</evidence>
<sequence>MPTTNQSEVVIDEVRAKSKKQRESSRDPLSSLEGRMTKMEFVMEDVQGKIEDASKGIQELRSDLEELREGMHGTLNTAVDELTKQDETLEALLSARPDVHRPKEFKGTRVAKDVDNFIWSMETYFRETGVEDNAVRVGMVFMYLVDVALLWWRRRCDDQSGNTVNTWEEFKVEFRQQFYPEYAEDEARAKLRRLEHKGELWEYDLHKAMSMAESLVKFRSSNKSYSKEKGKPKGGGDKEKSHQSDGGKSAKPIFKDKDRGRLKMVNIEGVPTCGVAKNVDIRIGQWSEKETIEVIPLDDYDFVIGMNFLDKINALLVPFANCICVLDAKCQCMVLVKQSMGNGQKTLSAMHLKRGIQKGEVTYLAALKVDEDAGSGDDVPAKVA</sequence>
<name>A0A2I0IR34_PUNGR</name>
<organism evidence="4 5">
    <name type="scientific">Punica granatum</name>
    <name type="common">Pomegranate</name>
    <dbReference type="NCBI Taxonomy" id="22663"/>
    <lineage>
        <taxon>Eukaryota</taxon>
        <taxon>Viridiplantae</taxon>
        <taxon>Streptophyta</taxon>
        <taxon>Embryophyta</taxon>
        <taxon>Tracheophyta</taxon>
        <taxon>Spermatophyta</taxon>
        <taxon>Magnoliopsida</taxon>
        <taxon>eudicotyledons</taxon>
        <taxon>Gunneridae</taxon>
        <taxon>Pentapetalae</taxon>
        <taxon>rosids</taxon>
        <taxon>malvids</taxon>
        <taxon>Myrtales</taxon>
        <taxon>Lythraceae</taxon>
        <taxon>Punica</taxon>
    </lineage>
</organism>
<protein>
    <recommendedName>
        <fullName evidence="3">Retrotransposon gag domain-containing protein</fullName>
    </recommendedName>
</protein>
<dbReference type="Pfam" id="PF03732">
    <property type="entry name" value="Retrotrans_gag"/>
    <property type="match status" value="1"/>
</dbReference>
<dbReference type="Gene3D" id="2.40.70.10">
    <property type="entry name" value="Acid Proteases"/>
    <property type="match status" value="1"/>
</dbReference>
<feature type="domain" description="Retrotransposon gag" evidence="3">
    <location>
        <begin position="139"/>
        <end position="204"/>
    </location>
</feature>
<dbReference type="InterPro" id="IPR021109">
    <property type="entry name" value="Peptidase_aspartic_dom_sf"/>
</dbReference>
<comment type="caution">
    <text evidence="4">The sequence shown here is derived from an EMBL/GenBank/DDBJ whole genome shotgun (WGS) entry which is preliminary data.</text>
</comment>
<feature type="region of interest" description="Disordered" evidence="2">
    <location>
        <begin position="223"/>
        <end position="254"/>
    </location>
</feature>
<proteinExistence type="predicted"/>
<evidence type="ECO:0000259" key="3">
    <source>
        <dbReference type="Pfam" id="PF03732"/>
    </source>
</evidence>
<reference evidence="4 5" key="1">
    <citation type="submission" date="2017-11" db="EMBL/GenBank/DDBJ databases">
        <title>De-novo sequencing of pomegranate (Punica granatum L.) genome.</title>
        <authorList>
            <person name="Akparov Z."/>
            <person name="Amiraslanov A."/>
            <person name="Hajiyeva S."/>
            <person name="Abbasov M."/>
            <person name="Kaur K."/>
            <person name="Hamwieh A."/>
            <person name="Solovyev V."/>
            <person name="Salamov A."/>
            <person name="Braich B."/>
            <person name="Kosarev P."/>
            <person name="Mahmoud A."/>
            <person name="Hajiyev E."/>
            <person name="Babayeva S."/>
            <person name="Izzatullayeva V."/>
            <person name="Mammadov A."/>
            <person name="Mammadov A."/>
            <person name="Sharifova S."/>
            <person name="Ojaghi J."/>
            <person name="Eynullazada K."/>
            <person name="Bayramov B."/>
            <person name="Abdulazimova A."/>
            <person name="Shahmuradov I."/>
        </authorList>
    </citation>
    <scope>NUCLEOTIDE SEQUENCE [LARGE SCALE GENOMIC DNA]</scope>
    <source>
        <strain evidence="5">cv. AG2017</strain>
        <tissue evidence="4">Leaf</tissue>
    </source>
</reference>
<accession>A0A2I0IR34</accession>
<dbReference type="Proteomes" id="UP000233551">
    <property type="component" value="Unassembled WGS sequence"/>
</dbReference>
<feature type="coiled-coil region" evidence="1">
    <location>
        <begin position="43"/>
        <end position="77"/>
    </location>
</feature>
<dbReference type="EMBL" id="PGOL01002613">
    <property type="protein sequence ID" value="PKI46457.1"/>
    <property type="molecule type" value="Genomic_DNA"/>
</dbReference>
<gene>
    <name evidence="4" type="ORF">CRG98_033155</name>
</gene>
<dbReference type="CDD" id="cd00303">
    <property type="entry name" value="retropepsin_like"/>
    <property type="match status" value="1"/>
</dbReference>
<keyword evidence="5" id="KW-1185">Reference proteome</keyword>
<feature type="compositionally biased region" description="Basic and acidic residues" evidence="2">
    <location>
        <begin position="225"/>
        <end position="245"/>
    </location>
</feature>
<dbReference type="AlphaFoldDB" id="A0A2I0IR34"/>
<keyword evidence="1" id="KW-0175">Coiled coil</keyword>
<evidence type="ECO:0000313" key="5">
    <source>
        <dbReference type="Proteomes" id="UP000233551"/>
    </source>
</evidence>
<feature type="compositionally biased region" description="Basic and acidic residues" evidence="2">
    <location>
        <begin position="12"/>
        <end position="26"/>
    </location>
</feature>